<dbReference type="Gene3D" id="3.90.76.10">
    <property type="entry name" value="Dipeptide-binding Protein, Domain 1"/>
    <property type="match status" value="1"/>
</dbReference>
<dbReference type="Proteomes" id="UP000198949">
    <property type="component" value="Unassembled WGS sequence"/>
</dbReference>
<evidence type="ECO:0000256" key="2">
    <source>
        <dbReference type="ARBA" id="ARBA00022448"/>
    </source>
</evidence>
<dbReference type="PIRSF" id="PIRSF002741">
    <property type="entry name" value="MppA"/>
    <property type="match status" value="1"/>
</dbReference>
<feature type="domain" description="Solute-binding protein family 5" evidence="5">
    <location>
        <begin position="91"/>
        <end position="478"/>
    </location>
</feature>
<dbReference type="Gene3D" id="3.40.190.10">
    <property type="entry name" value="Periplasmic binding protein-like II"/>
    <property type="match status" value="1"/>
</dbReference>
<dbReference type="GO" id="GO:1904680">
    <property type="term" value="F:peptide transmembrane transporter activity"/>
    <property type="evidence" value="ECO:0007669"/>
    <property type="project" value="TreeGrafter"/>
</dbReference>
<dbReference type="EMBL" id="FNAD01000004">
    <property type="protein sequence ID" value="SDD49864.1"/>
    <property type="molecule type" value="Genomic_DNA"/>
</dbReference>
<dbReference type="InterPro" id="IPR039424">
    <property type="entry name" value="SBP_5"/>
</dbReference>
<feature type="compositionally biased region" description="Acidic residues" evidence="4">
    <location>
        <begin position="15"/>
        <end position="26"/>
    </location>
</feature>
<evidence type="ECO:0000256" key="3">
    <source>
        <dbReference type="ARBA" id="ARBA00022729"/>
    </source>
</evidence>
<organism evidence="6 7">
    <name type="scientific">Glycomyces harbinensis</name>
    <dbReference type="NCBI Taxonomy" id="58114"/>
    <lineage>
        <taxon>Bacteria</taxon>
        <taxon>Bacillati</taxon>
        <taxon>Actinomycetota</taxon>
        <taxon>Actinomycetes</taxon>
        <taxon>Glycomycetales</taxon>
        <taxon>Glycomycetaceae</taxon>
        <taxon>Glycomyces</taxon>
    </lineage>
</organism>
<proteinExistence type="inferred from homology"/>
<dbReference type="Gene3D" id="3.10.105.10">
    <property type="entry name" value="Dipeptide-binding Protein, Domain 3"/>
    <property type="match status" value="1"/>
</dbReference>
<comment type="similarity">
    <text evidence="1">Belongs to the bacterial solute-binding protein 5 family.</text>
</comment>
<keyword evidence="7" id="KW-1185">Reference proteome</keyword>
<evidence type="ECO:0000313" key="7">
    <source>
        <dbReference type="Proteomes" id="UP000198949"/>
    </source>
</evidence>
<dbReference type="PANTHER" id="PTHR30290">
    <property type="entry name" value="PERIPLASMIC BINDING COMPONENT OF ABC TRANSPORTER"/>
    <property type="match status" value="1"/>
</dbReference>
<evidence type="ECO:0000256" key="4">
    <source>
        <dbReference type="SAM" id="MobiDB-lite"/>
    </source>
</evidence>
<keyword evidence="2" id="KW-0813">Transport</keyword>
<dbReference type="InterPro" id="IPR000914">
    <property type="entry name" value="SBP_5_dom"/>
</dbReference>
<dbReference type="Pfam" id="PF00496">
    <property type="entry name" value="SBP_bac_5"/>
    <property type="match status" value="1"/>
</dbReference>
<dbReference type="GO" id="GO:0015833">
    <property type="term" value="P:peptide transport"/>
    <property type="evidence" value="ECO:0007669"/>
    <property type="project" value="TreeGrafter"/>
</dbReference>
<dbReference type="GO" id="GO:0043190">
    <property type="term" value="C:ATP-binding cassette (ABC) transporter complex"/>
    <property type="evidence" value="ECO:0007669"/>
    <property type="project" value="InterPro"/>
</dbReference>
<accession>A0A1G6V8T5</accession>
<dbReference type="STRING" id="58114.SAMN05216270_104275"/>
<dbReference type="GO" id="GO:0042597">
    <property type="term" value="C:periplasmic space"/>
    <property type="evidence" value="ECO:0007669"/>
    <property type="project" value="UniProtKB-ARBA"/>
</dbReference>
<dbReference type="PANTHER" id="PTHR30290:SF9">
    <property type="entry name" value="OLIGOPEPTIDE-BINDING PROTEIN APPA"/>
    <property type="match status" value="1"/>
</dbReference>
<gene>
    <name evidence="6" type="ORF">SAMN05216270_104275</name>
</gene>
<dbReference type="CDD" id="cd08493">
    <property type="entry name" value="PBP2_DppA_like"/>
    <property type="match status" value="1"/>
</dbReference>
<reference evidence="7" key="1">
    <citation type="submission" date="2016-10" db="EMBL/GenBank/DDBJ databases">
        <authorList>
            <person name="Varghese N."/>
            <person name="Submissions S."/>
        </authorList>
    </citation>
    <scope>NUCLEOTIDE SEQUENCE [LARGE SCALE GENOMIC DNA]</scope>
    <source>
        <strain evidence="7">CGMCC 4.3516</strain>
    </source>
</reference>
<dbReference type="InterPro" id="IPR030678">
    <property type="entry name" value="Peptide/Ni-bd"/>
</dbReference>
<evidence type="ECO:0000256" key="1">
    <source>
        <dbReference type="ARBA" id="ARBA00005695"/>
    </source>
</evidence>
<evidence type="ECO:0000313" key="6">
    <source>
        <dbReference type="EMBL" id="SDD49864.1"/>
    </source>
</evidence>
<sequence>MALGLFTACGSDGGSEGDADTAEDFDFSCPERTDGDPAPDEAANESQPFVFGSPGDPTSIDPVLASDGETFRVTRQIFETLISTDCTDNAPGLAESWDQNPEGTEWTFHLREGVTFHDGDALDGAAVCANFDRWANFKGGYQSPNFSYYYSAIFGGFAENDPEMGIETESLYEGCTADGLDATISLSKYTSSFPGAFSLSSFSILSPTSIAAIADVPLEAADSPLPEYSQTAGTLAGTGAFTLTDWNHSEQQVTLTRNDDYWGEKAGVKTLIFRTISDETARRQALEAGDIHGYDLAAPADVQPLLDAGFQVPVRGVFNLLYLAYTQGQAPLEDHAVREALSYAVDRQRIVDNVLPPGGLVANQFQPPSLEGWSEDVVEYEYDTEKAKDMLAEAGQEDLSLTFCYPTDVTRPYMPAPKDIFDMIAADLEAAGVTVEAKPITWVEYIPTTRSGECPLYLLGWTGDFSDPYNFLGTWFAAPSTEWGFDNAEVFDSIAAANTEPDEATRVDLWKTANEAVMEELPGLPLSSSPPSIAFAANVYPPDVSPLTQEDFSQVYFTAGS</sequence>
<dbReference type="SUPFAM" id="SSF53850">
    <property type="entry name" value="Periplasmic binding protein-like II"/>
    <property type="match status" value="1"/>
</dbReference>
<feature type="region of interest" description="Disordered" evidence="4">
    <location>
        <begin position="1"/>
        <end position="60"/>
    </location>
</feature>
<dbReference type="AlphaFoldDB" id="A0A1G6V8T5"/>
<name>A0A1G6V8T5_9ACTN</name>
<keyword evidence="3" id="KW-0732">Signal</keyword>
<evidence type="ECO:0000259" key="5">
    <source>
        <dbReference type="Pfam" id="PF00496"/>
    </source>
</evidence>
<protein>
    <submittedName>
        <fullName evidence="6">Peptide/nickel transport system substrate-binding protein</fullName>
    </submittedName>
</protein>
<dbReference type="OrthoDB" id="9796817at2"/>